<protein>
    <recommendedName>
        <fullName evidence="3">Flagellar protein FliO/FliZ</fullName>
    </recommendedName>
</protein>
<gene>
    <name evidence="1" type="ORF">EV663_105105</name>
</gene>
<keyword evidence="2" id="KW-1185">Reference proteome</keyword>
<dbReference type="Proteomes" id="UP000295050">
    <property type="component" value="Unassembled WGS sequence"/>
</dbReference>
<accession>A0A4R2RGZ7</accession>
<evidence type="ECO:0000313" key="2">
    <source>
        <dbReference type="Proteomes" id="UP000295050"/>
    </source>
</evidence>
<dbReference type="RefSeq" id="WP_165910156.1">
    <property type="nucleotide sequence ID" value="NZ_SLXU01000005.1"/>
</dbReference>
<dbReference type="AlphaFoldDB" id="A0A4R2RGZ7"/>
<organism evidence="1 2">
    <name type="scientific">Rhodovulum bhavnagarense</name>
    <dbReference type="NCBI Taxonomy" id="992286"/>
    <lineage>
        <taxon>Bacteria</taxon>
        <taxon>Pseudomonadati</taxon>
        <taxon>Pseudomonadota</taxon>
        <taxon>Alphaproteobacteria</taxon>
        <taxon>Rhodobacterales</taxon>
        <taxon>Paracoccaceae</taxon>
        <taxon>Rhodovulum</taxon>
    </lineage>
</organism>
<evidence type="ECO:0008006" key="3">
    <source>
        <dbReference type="Google" id="ProtNLM"/>
    </source>
</evidence>
<reference evidence="1 2" key="1">
    <citation type="submission" date="2019-03" db="EMBL/GenBank/DDBJ databases">
        <title>Genomic Encyclopedia of Type Strains, Phase IV (KMG-IV): sequencing the most valuable type-strain genomes for metagenomic binning, comparative biology and taxonomic classification.</title>
        <authorList>
            <person name="Goeker M."/>
        </authorList>
    </citation>
    <scope>NUCLEOTIDE SEQUENCE [LARGE SCALE GENOMIC DNA]</scope>
    <source>
        <strain evidence="1 2">DSM 24766</strain>
    </source>
</reference>
<sequence>MQIVGMEQWTTAAAFLAALGAVWLLVQVNRRALAGRVAKGRRMQVQEVHSLPGDARAVLMRIDGHDHLVICPRRGSPVVTALTVLDNAQAPA</sequence>
<evidence type="ECO:0000313" key="1">
    <source>
        <dbReference type="EMBL" id="TCP61387.1"/>
    </source>
</evidence>
<dbReference type="EMBL" id="SLXU01000005">
    <property type="protein sequence ID" value="TCP61387.1"/>
    <property type="molecule type" value="Genomic_DNA"/>
</dbReference>
<name>A0A4R2RGZ7_9RHOB</name>
<comment type="caution">
    <text evidence="1">The sequence shown here is derived from an EMBL/GenBank/DDBJ whole genome shotgun (WGS) entry which is preliminary data.</text>
</comment>
<proteinExistence type="predicted"/>